<reference evidence="2" key="1">
    <citation type="submission" date="2021-01" db="EMBL/GenBank/DDBJ databases">
        <authorList>
            <person name="Corre E."/>
            <person name="Pelletier E."/>
            <person name="Niang G."/>
            <person name="Scheremetjew M."/>
            <person name="Finn R."/>
            <person name="Kale V."/>
            <person name="Holt S."/>
            <person name="Cochrane G."/>
            <person name="Meng A."/>
            <person name="Brown T."/>
            <person name="Cohen L."/>
        </authorList>
    </citation>
    <scope>NUCLEOTIDE SEQUENCE</scope>
    <source>
        <strain evidence="2">NY070348D</strain>
    </source>
</reference>
<feature type="coiled-coil region" evidence="1">
    <location>
        <begin position="198"/>
        <end position="246"/>
    </location>
</feature>
<feature type="coiled-coil region" evidence="1">
    <location>
        <begin position="423"/>
        <end position="464"/>
    </location>
</feature>
<protein>
    <submittedName>
        <fullName evidence="2">Uncharacterized protein</fullName>
    </submittedName>
</protein>
<name>A0A7S2RDQ3_9STRA</name>
<keyword evidence="1" id="KW-0175">Coiled coil</keyword>
<feature type="coiled-coil region" evidence="1">
    <location>
        <begin position="511"/>
        <end position="570"/>
    </location>
</feature>
<accession>A0A7S2RDQ3</accession>
<evidence type="ECO:0000256" key="1">
    <source>
        <dbReference type="SAM" id="Coils"/>
    </source>
</evidence>
<proteinExistence type="predicted"/>
<evidence type="ECO:0000313" key="2">
    <source>
        <dbReference type="EMBL" id="CAD9667970.1"/>
    </source>
</evidence>
<feature type="coiled-coil region" evidence="1">
    <location>
        <begin position="271"/>
        <end position="305"/>
    </location>
</feature>
<gene>
    <name evidence="2" type="ORF">QSP1433_LOCUS2263</name>
</gene>
<dbReference type="AlphaFoldDB" id="A0A7S2RDQ3"/>
<dbReference type="Gene3D" id="1.10.287.1490">
    <property type="match status" value="1"/>
</dbReference>
<organism evidence="2">
    <name type="scientific">Mucochytrium quahogii</name>
    <dbReference type="NCBI Taxonomy" id="96639"/>
    <lineage>
        <taxon>Eukaryota</taxon>
        <taxon>Sar</taxon>
        <taxon>Stramenopiles</taxon>
        <taxon>Bigyra</taxon>
        <taxon>Labyrinthulomycetes</taxon>
        <taxon>Thraustochytrida</taxon>
        <taxon>Thraustochytriidae</taxon>
        <taxon>Mucochytrium</taxon>
    </lineage>
</organism>
<dbReference type="EMBL" id="HBHK01003841">
    <property type="protein sequence ID" value="CAD9667970.1"/>
    <property type="molecule type" value="Transcribed_RNA"/>
</dbReference>
<sequence length="699" mass="80629">MANSFDDEARMERVPVHEAVSQEARRLRAAQFHTKEQVEELESQVKQLRMVLKSKDEAVAKLQHEKAEYEELVGLQNEQISQLENQVDKRVDGIGNVEKQLKKSEEEFEMLGEALEEKNREVEKKNGEIAGLEEKVRKMEDEVDRQKVIIRRTAQAPKVEKEDVCLSARSFSENHLISLRDDALEVKEKQIALINENNDHLGESIVHLEKEMEHMQADMVRKDKIISVLTKEKQGYLSRISELERAVEVKEGREAAMEVATKQNTQLLQLLQQQETMTQEMELKIKKQEREIDLCQSRLKKALHRGAEFEVEATTEKANVRSLTKELGSVKGTWAVEEKSLRERLSRLEETSTKTINELQEELRVRREKHYEMLQQVQVSEKKFQEAEDHADYCKAELSALSSKNKELDARLIETKLWAEKIKQKTAQDVSELQKQLDNHQSQIESLQIERNALSAQLHEMSGTLLKAVDKQRIAIDESTEMRGEVGKKNNELNDMKRRMAKEGTLQGKRRMKVELEQQSLLNQLTLLQRENKKLAKATNASFEEQTREVSELSTRCRNLEERLEEARNTEKCRLFKLIRYIQASCTIIEGDTCVVPLDNCHLGASRCDEERGSVITTLTKHLVQILNNQERRLTIRLMDNNLQDTDVQGGLDKLVRARFKAECVRLDLSGNSLSTVAVRNLVLALQKNPDVQHVYALS</sequence>
<feature type="coiled-coil region" evidence="1">
    <location>
        <begin position="38"/>
        <end position="149"/>
    </location>
</feature>